<dbReference type="InterPro" id="IPR011333">
    <property type="entry name" value="SKP1/BTB/POZ_sf"/>
</dbReference>
<proteinExistence type="predicted"/>
<evidence type="ECO:0000313" key="3">
    <source>
        <dbReference type="Proteomes" id="UP000663879"/>
    </source>
</evidence>
<dbReference type="OrthoDB" id="1244179at2759"/>
<reference evidence="2" key="1">
    <citation type="submission" date="2021-02" db="EMBL/GenBank/DDBJ databases">
        <authorList>
            <person name="Nowell W R."/>
        </authorList>
    </citation>
    <scope>NUCLEOTIDE SEQUENCE</scope>
    <source>
        <strain evidence="2">Ploen Becks lab</strain>
    </source>
</reference>
<evidence type="ECO:0000259" key="1">
    <source>
        <dbReference type="Pfam" id="PF02214"/>
    </source>
</evidence>
<dbReference type="GO" id="GO:0043161">
    <property type="term" value="P:proteasome-mediated ubiquitin-dependent protein catabolic process"/>
    <property type="evidence" value="ECO:0007669"/>
    <property type="project" value="TreeGrafter"/>
</dbReference>
<dbReference type="GO" id="GO:0097602">
    <property type="term" value="F:cullin family protein binding"/>
    <property type="evidence" value="ECO:0007669"/>
    <property type="project" value="TreeGrafter"/>
</dbReference>
<dbReference type="GO" id="GO:0051260">
    <property type="term" value="P:protein homooligomerization"/>
    <property type="evidence" value="ECO:0007669"/>
    <property type="project" value="InterPro"/>
</dbReference>
<dbReference type="GO" id="GO:0005737">
    <property type="term" value="C:cytoplasm"/>
    <property type="evidence" value="ECO:0007669"/>
    <property type="project" value="TreeGrafter"/>
</dbReference>
<protein>
    <recommendedName>
        <fullName evidence="1">Potassium channel tetramerisation-type BTB domain-containing protein</fullName>
    </recommendedName>
</protein>
<dbReference type="AlphaFoldDB" id="A0A813ZLR0"/>
<accession>A0A813ZLR0</accession>
<dbReference type="FunFam" id="3.30.710.10:FF:000113">
    <property type="entry name" value="BTB/POZ domain-containing protein KCTD5"/>
    <property type="match status" value="1"/>
</dbReference>
<feature type="domain" description="Potassium channel tetramerisation-type BTB" evidence="1">
    <location>
        <begin position="50"/>
        <end position="112"/>
    </location>
</feature>
<dbReference type="Gene3D" id="3.30.710.10">
    <property type="entry name" value="Potassium Channel Kv1.1, Chain A"/>
    <property type="match status" value="1"/>
</dbReference>
<keyword evidence="3" id="KW-1185">Reference proteome</keyword>
<dbReference type="Pfam" id="PF02214">
    <property type="entry name" value="BTB_2"/>
    <property type="match status" value="1"/>
</dbReference>
<dbReference type="Proteomes" id="UP000663879">
    <property type="component" value="Unassembled WGS sequence"/>
</dbReference>
<dbReference type="PANTHER" id="PTHR14958:SF29">
    <property type="entry name" value="INSOMNIAC, ISOFORM B"/>
    <property type="match status" value="1"/>
</dbReference>
<dbReference type="EMBL" id="CAJNOC010001930">
    <property type="protein sequence ID" value="CAF0901233.1"/>
    <property type="molecule type" value="Genomic_DNA"/>
</dbReference>
<name>A0A813ZLR0_9BILA</name>
<dbReference type="GO" id="GO:0031463">
    <property type="term" value="C:Cul3-RING ubiquitin ligase complex"/>
    <property type="evidence" value="ECO:0007669"/>
    <property type="project" value="TreeGrafter"/>
</dbReference>
<gene>
    <name evidence="2" type="ORF">OXX778_LOCUS11410</name>
</gene>
<dbReference type="PANTHER" id="PTHR14958">
    <property type="entry name" value="POTASSIUM CHANNEL TETRAMERISATION DOMAIN CONTAINING PROTEIN"/>
    <property type="match status" value="1"/>
</dbReference>
<dbReference type="Gene3D" id="3.30.70.2000">
    <property type="match status" value="1"/>
</dbReference>
<dbReference type="SUPFAM" id="SSF54695">
    <property type="entry name" value="POZ domain"/>
    <property type="match status" value="1"/>
</dbReference>
<comment type="caution">
    <text evidence="2">The sequence shown here is derived from an EMBL/GenBank/DDBJ whole genome shotgun (WGS) entry which is preliminary data.</text>
</comment>
<sequence length="210" mass="24567">MHENPCCMLHVEEQIDLIVLNQENPDQMDTASSNGLNGTSNGKLKNEWLLQDNLSVGLTTDKDETGAYLIDRDPQYFVPILNYLRHGKLIIEKNLHEEGVLEEAEFYNIQELINLVKERIKERDEKKSLQQNVKRVYRVIQFKETEITQMMSTMSDGWKFEQIVNVGSHYNYTNDDHSEYLLIVSKEYGINEYINELEGSDKRKKIVQHV</sequence>
<dbReference type="Gene3D" id="6.10.140.750">
    <property type="match status" value="1"/>
</dbReference>
<organism evidence="2 3">
    <name type="scientific">Brachionus calyciflorus</name>
    <dbReference type="NCBI Taxonomy" id="104777"/>
    <lineage>
        <taxon>Eukaryota</taxon>
        <taxon>Metazoa</taxon>
        <taxon>Spiralia</taxon>
        <taxon>Gnathifera</taxon>
        <taxon>Rotifera</taxon>
        <taxon>Eurotatoria</taxon>
        <taxon>Monogononta</taxon>
        <taxon>Pseudotrocha</taxon>
        <taxon>Ploima</taxon>
        <taxon>Brachionidae</taxon>
        <taxon>Brachionus</taxon>
    </lineage>
</organism>
<evidence type="ECO:0000313" key="2">
    <source>
        <dbReference type="EMBL" id="CAF0901233.1"/>
    </source>
</evidence>
<dbReference type="InterPro" id="IPR003131">
    <property type="entry name" value="T1-type_BTB"/>
</dbReference>